<evidence type="ECO:0000313" key="2">
    <source>
        <dbReference type="Proteomes" id="UP000492821"/>
    </source>
</evidence>
<dbReference type="SMART" id="SM00225">
    <property type="entry name" value="BTB"/>
    <property type="match status" value="2"/>
</dbReference>
<evidence type="ECO:0000313" key="3">
    <source>
        <dbReference type="WBParaSite" id="Pan_g12837.t1"/>
    </source>
</evidence>
<feature type="domain" description="BTB" evidence="1">
    <location>
        <begin position="159"/>
        <end position="226"/>
    </location>
</feature>
<dbReference type="GO" id="GO:0008344">
    <property type="term" value="P:adult locomotory behavior"/>
    <property type="evidence" value="ECO:0007669"/>
    <property type="project" value="TreeGrafter"/>
</dbReference>
<dbReference type="Pfam" id="PF00651">
    <property type="entry name" value="BTB"/>
    <property type="match status" value="2"/>
</dbReference>
<reference evidence="3" key="2">
    <citation type="submission" date="2020-10" db="UniProtKB">
        <authorList>
            <consortium name="WormBaseParasite"/>
        </authorList>
    </citation>
    <scope>IDENTIFICATION</scope>
</reference>
<keyword evidence="2" id="KW-1185">Reference proteome</keyword>
<dbReference type="Pfam" id="PF07707">
    <property type="entry name" value="BACK"/>
    <property type="match status" value="1"/>
</dbReference>
<dbReference type="AlphaFoldDB" id="A0A7E4UTZ6"/>
<dbReference type="Gene3D" id="3.30.710.10">
    <property type="entry name" value="Potassium Channel Kv1.1, Chain A"/>
    <property type="match status" value="2"/>
</dbReference>
<dbReference type="PANTHER" id="PTHR46306:SF1">
    <property type="entry name" value="BTB_POZ DOMAIN-CONTAINING PROTEIN 9"/>
    <property type="match status" value="1"/>
</dbReference>
<protein>
    <submittedName>
        <fullName evidence="3">BTB domain-containing protein</fullName>
    </submittedName>
</protein>
<dbReference type="Proteomes" id="UP000492821">
    <property type="component" value="Unassembled WGS sequence"/>
</dbReference>
<dbReference type="InterPro" id="IPR011705">
    <property type="entry name" value="BACK"/>
</dbReference>
<dbReference type="WBParaSite" id="Pan_g12837.t1">
    <property type="protein sequence ID" value="Pan_g12837.t1"/>
    <property type="gene ID" value="Pan_g12837"/>
</dbReference>
<dbReference type="Gene3D" id="2.60.120.260">
    <property type="entry name" value="Galactose-binding domain-like"/>
    <property type="match status" value="1"/>
</dbReference>
<dbReference type="SMART" id="SM00875">
    <property type="entry name" value="BACK"/>
    <property type="match status" value="1"/>
</dbReference>
<name>A0A7E4UTZ6_PANRE</name>
<evidence type="ECO:0000259" key="1">
    <source>
        <dbReference type="PROSITE" id="PS50097"/>
    </source>
</evidence>
<dbReference type="PROSITE" id="PS50097">
    <property type="entry name" value="BTB"/>
    <property type="match status" value="2"/>
</dbReference>
<dbReference type="InterPro" id="IPR011333">
    <property type="entry name" value="SKP1/BTB/POZ_sf"/>
</dbReference>
<dbReference type="InterPro" id="IPR000210">
    <property type="entry name" value="BTB/POZ_dom"/>
</dbReference>
<dbReference type="SUPFAM" id="SSF54695">
    <property type="entry name" value="POZ domain"/>
    <property type="match status" value="2"/>
</dbReference>
<dbReference type="GO" id="GO:0005737">
    <property type="term" value="C:cytoplasm"/>
    <property type="evidence" value="ECO:0007669"/>
    <property type="project" value="TreeGrafter"/>
</dbReference>
<dbReference type="InterPro" id="IPR052407">
    <property type="entry name" value="BTB_POZ_domain_cont_9"/>
</dbReference>
<dbReference type="GO" id="GO:0048512">
    <property type="term" value="P:circadian behavior"/>
    <property type="evidence" value="ECO:0007669"/>
    <property type="project" value="TreeGrafter"/>
</dbReference>
<sequence length="509" mass="57935">MSTSDKSGVARLAKEIGGLYLSNDFSDVTLVIDGTDLPAHRMILSQRCPYFKTMFASRMIESMSKRIELRETPINGFKHVLKWIYTAEIEISQMDTALEVARLSNMYLLTELEKLIMKYVEEFKLNPHGTSFEMFISDKRGVAQLAEEIGELYLKEDFSDVTIVVDGTELPAHRMILSQRCPYFKTMFASSMIESTSERIELRETPINGFKSVLQWIYAGEIEFSQMDTALEVHRLSNMYQLNDLKRTTSSYISNNSNVDNFCMILNRSTSWSPDCSLIYDCLEESGAAVLTHETFLNLSKDSMKLMLEDLPDDLINVEILEAFVRWMKANPDQSEHFPDLLKLISLNSIAFGDLASLVPSELMSANVLMEVAREQQAVNANGQIKDTNFATAKCGAKVTIDNKHVFLSKRYLCEIDDDTNEVVIDLGQPVKLNTFCAYQAIGYSETSRIDISVSTDGVNWTCVVHQRSIDYNFSDYNFVERVVRFIQICGDEPLYEILELDAFAAYYE</sequence>
<dbReference type="GO" id="GO:0050804">
    <property type="term" value="P:modulation of chemical synaptic transmission"/>
    <property type="evidence" value="ECO:0007669"/>
    <property type="project" value="TreeGrafter"/>
</dbReference>
<reference evidence="2" key="1">
    <citation type="journal article" date="2013" name="Genetics">
        <title>The draft genome and transcriptome of Panagrellus redivivus are shaped by the harsh demands of a free-living lifestyle.</title>
        <authorList>
            <person name="Srinivasan J."/>
            <person name="Dillman A.R."/>
            <person name="Macchietto M.G."/>
            <person name="Heikkinen L."/>
            <person name="Lakso M."/>
            <person name="Fracchia K.M."/>
            <person name="Antoshechkin I."/>
            <person name="Mortazavi A."/>
            <person name="Wong G."/>
            <person name="Sternberg P.W."/>
        </authorList>
    </citation>
    <scope>NUCLEOTIDE SEQUENCE [LARGE SCALE GENOMIC DNA]</scope>
    <source>
        <strain evidence="2">MT8872</strain>
    </source>
</reference>
<organism evidence="2 3">
    <name type="scientific">Panagrellus redivivus</name>
    <name type="common">Microworm</name>
    <dbReference type="NCBI Taxonomy" id="6233"/>
    <lineage>
        <taxon>Eukaryota</taxon>
        <taxon>Metazoa</taxon>
        <taxon>Ecdysozoa</taxon>
        <taxon>Nematoda</taxon>
        <taxon>Chromadorea</taxon>
        <taxon>Rhabditida</taxon>
        <taxon>Tylenchina</taxon>
        <taxon>Panagrolaimomorpha</taxon>
        <taxon>Panagrolaimoidea</taxon>
        <taxon>Panagrolaimidae</taxon>
        <taxon>Panagrellus</taxon>
    </lineage>
</organism>
<accession>A0A7E4UTZ6</accession>
<dbReference type="InterPro" id="IPR008979">
    <property type="entry name" value="Galactose-bd-like_sf"/>
</dbReference>
<feature type="domain" description="BTB" evidence="1">
    <location>
        <begin position="26"/>
        <end position="93"/>
    </location>
</feature>
<dbReference type="PANTHER" id="PTHR46306">
    <property type="entry name" value="BTB/POZ DOMAIN-CONTAINING PROTEIN 9"/>
    <property type="match status" value="1"/>
</dbReference>
<dbReference type="Gene3D" id="1.25.40.420">
    <property type="match status" value="1"/>
</dbReference>
<dbReference type="SUPFAM" id="SSF49785">
    <property type="entry name" value="Galactose-binding domain-like"/>
    <property type="match status" value="1"/>
</dbReference>
<proteinExistence type="predicted"/>